<comment type="function">
    <text evidence="5 6">Cell division protein that is involved in the assembly of the Z ring. May serve as a membrane anchor for the Z ring.</text>
</comment>
<dbReference type="Pfam" id="PF02491">
    <property type="entry name" value="SHS2_FTSA"/>
    <property type="match status" value="1"/>
</dbReference>
<evidence type="ECO:0000313" key="9">
    <source>
        <dbReference type="Proteomes" id="UP000231673"/>
    </source>
</evidence>
<dbReference type="PIRSF" id="PIRSF003101">
    <property type="entry name" value="FtsA"/>
    <property type="match status" value="1"/>
</dbReference>
<dbReference type="SMART" id="SM00842">
    <property type="entry name" value="FtsA"/>
    <property type="match status" value="1"/>
</dbReference>
<dbReference type="InterPro" id="IPR050696">
    <property type="entry name" value="FtsA/MreB"/>
</dbReference>
<accession>A0A2M7IDL3</accession>
<comment type="subcellular location">
    <subcellularLocation>
        <location evidence="5">Cell membrane</location>
        <topology evidence="5">Peripheral membrane protein</topology>
        <orientation evidence="5">Cytoplasmic side</orientation>
    </subcellularLocation>
    <text evidence="5">Localizes to the Z ring in an FtsZ-dependent manner. Targeted to the membrane through a conserved C-terminal amphipathic helix.</text>
</comment>
<dbReference type="HAMAP" id="MF_02033">
    <property type="entry name" value="FtsA"/>
    <property type="match status" value="1"/>
</dbReference>
<evidence type="ECO:0000256" key="3">
    <source>
        <dbReference type="ARBA" id="ARBA00023136"/>
    </source>
</evidence>
<dbReference type="NCBIfam" id="TIGR01174">
    <property type="entry name" value="ftsA"/>
    <property type="match status" value="1"/>
</dbReference>
<sequence>MAKENIIVGLDVGTCFIRLVVAKAVFDGKKPQIIGVGQAPSFGLRRGVVVDIDETVNNISQAVQEAERNSGISIEKVVVGISGNHIGTKPSKGVVAVSRADNEVSKEDVERVITAAATISLPQNREIFHVLPRTFSIDDNNSIENPVGMSGSRLEVDALIIEGAAPYIRNLMKCVSEVGLEAEELVLAPLASGRAALNKRQKELGVLCLDLGGGTVGMTVYEESKVIHSCILPVGSLHITNDLAIGLRSSIDLAEKVKLEYGSALISDVGKKDIIDLSKLGFEEKGIIPRMEVSKIIYARLSEIFEMVGKELKKIDRHGLLPAGVVMVGGGAKMPSLVDLAKEELGLPAQIGFPLELDGITEEIDDPSFATAIGLVLWGLDNRNKKQDNSGESTVGKIKIWLKRFLP</sequence>
<feature type="domain" description="SHS2" evidence="7">
    <location>
        <begin position="7"/>
        <end position="196"/>
    </location>
</feature>
<keyword evidence="4 5" id="KW-0131">Cell cycle</keyword>
<dbReference type="SUPFAM" id="SSF53067">
    <property type="entry name" value="Actin-like ATPase domain"/>
    <property type="match status" value="2"/>
</dbReference>
<evidence type="ECO:0000256" key="4">
    <source>
        <dbReference type="ARBA" id="ARBA00023306"/>
    </source>
</evidence>
<dbReference type="InterPro" id="IPR003494">
    <property type="entry name" value="SHS2_FtsA"/>
</dbReference>
<dbReference type="EMBL" id="PFGW01000035">
    <property type="protein sequence ID" value="PIW74622.1"/>
    <property type="molecule type" value="Genomic_DNA"/>
</dbReference>
<dbReference type="Gene3D" id="3.30.420.40">
    <property type="match status" value="2"/>
</dbReference>
<dbReference type="GO" id="GO:0009898">
    <property type="term" value="C:cytoplasmic side of plasma membrane"/>
    <property type="evidence" value="ECO:0007669"/>
    <property type="project" value="UniProtKB-UniRule"/>
</dbReference>
<evidence type="ECO:0000259" key="7">
    <source>
        <dbReference type="SMART" id="SM00842"/>
    </source>
</evidence>
<dbReference type="Proteomes" id="UP000231673">
    <property type="component" value="Unassembled WGS sequence"/>
</dbReference>
<gene>
    <name evidence="5 8" type="primary">ftsA</name>
    <name evidence="8" type="ORF">CO003_01735</name>
</gene>
<evidence type="ECO:0000256" key="5">
    <source>
        <dbReference type="HAMAP-Rule" id="MF_02033"/>
    </source>
</evidence>
<dbReference type="GO" id="GO:0043093">
    <property type="term" value="P:FtsZ-dependent cytokinesis"/>
    <property type="evidence" value="ECO:0007669"/>
    <property type="project" value="UniProtKB-UniRule"/>
</dbReference>
<dbReference type="Gene3D" id="3.30.1490.110">
    <property type="match status" value="1"/>
</dbReference>
<evidence type="ECO:0000313" key="8">
    <source>
        <dbReference type="EMBL" id="PIW74622.1"/>
    </source>
</evidence>
<proteinExistence type="inferred from homology"/>
<dbReference type="InterPro" id="IPR043129">
    <property type="entry name" value="ATPase_NBD"/>
</dbReference>
<dbReference type="AlphaFoldDB" id="A0A2M7IDL3"/>
<protein>
    <recommendedName>
        <fullName evidence="5 6">Cell division protein FtsA</fullName>
    </recommendedName>
</protein>
<evidence type="ECO:0000256" key="6">
    <source>
        <dbReference type="PIRNR" id="PIRNR003101"/>
    </source>
</evidence>
<dbReference type="Pfam" id="PF14450">
    <property type="entry name" value="FtsA"/>
    <property type="match status" value="1"/>
</dbReference>
<dbReference type="InterPro" id="IPR020823">
    <property type="entry name" value="Cell_div_FtsA"/>
</dbReference>
<comment type="caution">
    <text evidence="8">The sequence shown here is derived from an EMBL/GenBank/DDBJ whole genome shotgun (WGS) entry which is preliminary data.</text>
</comment>
<reference evidence="9" key="1">
    <citation type="submission" date="2017-09" db="EMBL/GenBank/DDBJ databases">
        <title>Depth-based differentiation of microbial function through sediment-hosted aquifers and enrichment of novel symbionts in the deep terrestrial subsurface.</title>
        <authorList>
            <person name="Probst A.J."/>
            <person name="Ladd B."/>
            <person name="Jarett J.K."/>
            <person name="Geller-Mcgrath D.E."/>
            <person name="Sieber C.M.K."/>
            <person name="Emerson J.B."/>
            <person name="Anantharaman K."/>
            <person name="Thomas B.C."/>
            <person name="Malmstrom R."/>
            <person name="Stieglmeier M."/>
            <person name="Klingl A."/>
            <person name="Woyke T."/>
            <person name="Ryan C.M."/>
            <person name="Banfield J.F."/>
        </authorList>
    </citation>
    <scope>NUCLEOTIDE SEQUENCE [LARGE SCALE GENOMIC DNA]</scope>
</reference>
<keyword evidence="2 5" id="KW-0132">Cell division</keyword>
<comment type="similarity">
    <text evidence="5 6">Belongs to the FtsA/MreB family.</text>
</comment>
<name>A0A2M7IDL3_9BACT</name>
<evidence type="ECO:0000256" key="2">
    <source>
        <dbReference type="ARBA" id="ARBA00022618"/>
    </source>
</evidence>
<organism evidence="8 9">
    <name type="scientific">Candidatus Portnoybacteria bacterium CG_4_8_14_3_um_filter_44_15</name>
    <dbReference type="NCBI Taxonomy" id="1974803"/>
    <lineage>
        <taxon>Bacteria</taxon>
        <taxon>Candidatus Portnoyibacteriota</taxon>
    </lineage>
</organism>
<dbReference type="PANTHER" id="PTHR32432:SF4">
    <property type="entry name" value="CELL DIVISION PROTEIN FTSA"/>
    <property type="match status" value="1"/>
</dbReference>
<keyword evidence="3 5" id="KW-0472">Membrane</keyword>
<dbReference type="CDD" id="cd24048">
    <property type="entry name" value="ASKHA_NBD_FtsA"/>
    <property type="match status" value="1"/>
</dbReference>
<keyword evidence="1 5" id="KW-1003">Cell membrane</keyword>
<evidence type="ECO:0000256" key="1">
    <source>
        <dbReference type="ARBA" id="ARBA00022475"/>
    </source>
</evidence>
<dbReference type="PANTHER" id="PTHR32432">
    <property type="entry name" value="CELL DIVISION PROTEIN FTSA-RELATED"/>
    <property type="match status" value="1"/>
</dbReference>
<dbReference type="GO" id="GO:0032153">
    <property type="term" value="C:cell division site"/>
    <property type="evidence" value="ECO:0007669"/>
    <property type="project" value="UniProtKB-UniRule"/>
</dbReference>
<comment type="subunit">
    <text evidence="5">Self-interacts. Interacts with FtsZ.</text>
</comment>